<feature type="compositionally biased region" description="Polar residues" evidence="1">
    <location>
        <begin position="981"/>
        <end position="1002"/>
    </location>
</feature>
<feature type="region of interest" description="Disordered" evidence="1">
    <location>
        <begin position="668"/>
        <end position="751"/>
    </location>
</feature>
<feature type="compositionally biased region" description="Polar residues" evidence="1">
    <location>
        <begin position="374"/>
        <end position="388"/>
    </location>
</feature>
<evidence type="ECO:0000313" key="3">
    <source>
        <dbReference type="Proteomes" id="UP000593567"/>
    </source>
</evidence>
<feature type="region of interest" description="Disordered" evidence="1">
    <location>
        <begin position="1286"/>
        <end position="1325"/>
    </location>
</feature>
<feature type="region of interest" description="Disordered" evidence="1">
    <location>
        <begin position="799"/>
        <end position="848"/>
    </location>
</feature>
<dbReference type="PANTHER" id="PTHR13594:SF1">
    <property type="entry name" value="CENTRIOLAR COILED-COIL PROTEIN OF 110 KDA"/>
    <property type="match status" value="1"/>
</dbReference>
<feature type="compositionally biased region" description="Low complexity" evidence="1">
    <location>
        <begin position="693"/>
        <end position="702"/>
    </location>
</feature>
<feature type="region of interest" description="Disordered" evidence="1">
    <location>
        <begin position="876"/>
        <end position="930"/>
    </location>
</feature>
<feature type="compositionally biased region" description="Low complexity" evidence="1">
    <location>
        <begin position="821"/>
        <end position="841"/>
    </location>
</feature>
<gene>
    <name evidence="2" type="ORF">EB796_001803</name>
</gene>
<protein>
    <submittedName>
        <fullName evidence="2">Uncharacterized protein</fullName>
    </submittedName>
</protein>
<dbReference type="EMBL" id="VXIV02000201">
    <property type="protein sequence ID" value="KAF6039880.1"/>
    <property type="molecule type" value="Genomic_DNA"/>
</dbReference>
<feature type="compositionally biased region" description="Polar residues" evidence="1">
    <location>
        <begin position="738"/>
        <end position="751"/>
    </location>
</feature>
<feature type="compositionally biased region" description="Polar residues" evidence="1">
    <location>
        <begin position="120"/>
        <end position="134"/>
    </location>
</feature>
<proteinExistence type="predicted"/>
<feature type="compositionally biased region" description="Basic residues" evidence="1">
    <location>
        <begin position="148"/>
        <end position="161"/>
    </location>
</feature>
<dbReference type="PANTHER" id="PTHR13594">
    <property type="entry name" value="CENTRIOLAR COILED-COIL PROTEIN OF 110 KDA"/>
    <property type="match status" value="1"/>
</dbReference>
<feature type="compositionally biased region" description="Polar residues" evidence="1">
    <location>
        <begin position="712"/>
        <end position="731"/>
    </location>
</feature>
<feature type="compositionally biased region" description="Basic and acidic residues" evidence="1">
    <location>
        <begin position="802"/>
        <end position="820"/>
    </location>
</feature>
<reference evidence="2" key="1">
    <citation type="submission" date="2020-06" db="EMBL/GenBank/DDBJ databases">
        <title>Draft genome of Bugula neritina, a colonial animal packing powerful symbionts and potential medicines.</title>
        <authorList>
            <person name="Rayko M."/>
        </authorList>
    </citation>
    <scope>NUCLEOTIDE SEQUENCE [LARGE SCALE GENOMIC DNA]</scope>
    <source>
        <strain evidence="2">Kwan_BN1</strain>
    </source>
</reference>
<feature type="region of interest" description="Disordered" evidence="1">
    <location>
        <begin position="976"/>
        <end position="1002"/>
    </location>
</feature>
<feature type="compositionally biased region" description="Low complexity" evidence="1">
    <location>
        <begin position="1060"/>
        <end position="1070"/>
    </location>
</feature>
<evidence type="ECO:0000256" key="1">
    <source>
        <dbReference type="SAM" id="MobiDB-lite"/>
    </source>
</evidence>
<feature type="compositionally biased region" description="Basic and acidic residues" evidence="1">
    <location>
        <begin position="94"/>
        <end position="104"/>
    </location>
</feature>
<keyword evidence="3" id="KW-1185">Reference proteome</keyword>
<feature type="region of interest" description="Disordered" evidence="1">
    <location>
        <begin position="340"/>
        <end position="404"/>
    </location>
</feature>
<dbReference type="Proteomes" id="UP000593567">
    <property type="component" value="Unassembled WGS sequence"/>
</dbReference>
<dbReference type="GO" id="GO:0005814">
    <property type="term" value="C:centriole"/>
    <property type="evidence" value="ECO:0007669"/>
    <property type="project" value="InterPro"/>
</dbReference>
<feature type="compositionally biased region" description="Basic and acidic residues" evidence="1">
    <location>
        <begin position="162"/>
        <end position="180"/>
    </location>
</feature>
<feature type="compositionally biased region" description="Low complexity" evidence="1">
    <location>
        <begin position="901"/>
        <end position="912"/>
    </location>
</feature>
<feature type="region of interest" description="Disordered" evidence="1">
    <location>
        <begin position="1226"/>
        <end position="1265"/>
    </location>
</feature>
<dbReference type="GO" id="GO:0032053">
    <property type="term" value="P:ciliary basal body organization"/>
    <property type="evidence" value="ECO:0007669"/>
    <property type="project" value="TreeGrafter"/>
</dbReference>
<organism evidence="2 3">
    <name type="scientific">Bugula neritina</name>
    <name type="common">Brown bryozoan</name>
    <name type="synonym">Sertularia neritina</name>
    <dbReference type="NCBI Taxonomy" id="10212"/>
    <lineage>
        <taxon>Eukaryota</taxon>
        <taxon>Metazoa</taxon>
        <taxon>Spiralia</taxon>
        <taxon>Lophotrochozoa</taxon>
        <taxon>Bryozoa</taxon>
        <taxon>Gymnolaemata</taxon>
        <taxon>Cheilostomatida</taxon>
        <taxon>Flustrina</taxon>
        <taxon>Buguloidea</taxon>
        <taxon>Bugulidae</taxon>
        <taxon>Bugula</taxon>
    </lineage>
</organism>
<dbReference type="Pfam" id="PF16025">
    <property type="entry name" value="CaM_bind"/>
    <property type="match status" value="1"/>
</dbReference>
<feature type="compositionally biased region" description="Polar residues" evidence="1">
    <location>
        <begin position="613"/>
        <end position="637"/>
    </location>
</feature>
<accession>A0A7J7KNW7</accession>
<dbReference type="InterPro" id="IPR033207">
    <property type="entry name" value="CCP110"/>
</dbReference>
<comment type="caution">
    <text evidence="2">The sequence shown here is derived from an EMBL/GenBank/DDBJ whole genome shotgun (WGS) entry which is preliminary data.</text>
</comment>
<feature type="compositionally biased region" description="Polar residues" evidence="1">
    <location>
        <begin position="340"/>
        <end position="351"/>
    </location>
</feature>
<feature type="compositionally biased region" description="Polar residues" evidence="1">
    <location>
        <begin position="1226"/>
        <end position="1240"/>
    </location>
</feature>
<dbReference type="GO" id="GO:1903723">
    <property type="term" value="P:negative regulation of centriole elongation"/>
    <property type="evidence" value="ECO:0007669"/>
    <property type="project" value="TreeGrafter"/>
</dbReference>
<feature type="compositionally biased region" description="Basic and acidic residues" evidence="1">
    <location>
        <begin position="921"/>
        <end position="930"/>
    </location>
</feature>
<name>A0A7J7KNW7_BUGNE</name>
<feature type="region of interest" description="Disordered" evidence="1">
    <location>
        <begin position="595"/>
        <end position="637"/>
    </location>
</feature>
<dbReference type="GO" id="GO:0032465">
    <property type="term" value="P:regulation of cytokinesis"/>
    <property type="evidence" value="ECO:0007669"/>
    <property type="project" value="InterPro"/>
</dbReference>
<sequence>MEELIEFIRHENDLLDQHMEERQERWNVFWHGFRSHTSVVKISGQPILAPVMTVEKQREMQVYKKQACITEVKQKTRSREKEFLNRVERSLEEIQRETSEKEMSLSKSESLKAVADESPSAEQTDNNAADTDSSVPGEIIHIKPSPPHAKRSSSVKGRMKRHQTELLRRKDSDSVHTSDSDDARNLFVVTVPRIHRRRRESGGSSGSEASRPDTSSRRRSASNSSIHSEPALRVIMSDSTPKMHRRVMSGDMSSLHTNKHSAINKLTRSYDMSIRSLMSEEFSGRAPLPHAVTDLSKEVSGSELVTDQLPTSHNLLISPKYTSKEGAATAAAVKLLSRTASQPLKKQNSPSKEPGPPQPLKGIHTLPPSLPVSRESTFDSTPQKSPTLSDGGDAKECKVSRKSSLVTADLPEAASSSLDLKSSLSSQVADTSHTHVPPAKGGGEDIQLLPVHTSFDDLVTTDLKDIELPGEIKYSNDILYKGMASGDGLHAKSGDDEICTSSAMPEISDVVGSHVKAVAPNVDSLPCTSLSNSPNYLHLPEKLQPASDNLTQQWLVEKISQLHCSGEVNMEHWLQNAPDSVKQKLSELLPEVHQTEVKGGASEVEDSMDDTLRSTTPLPEDTQSVICPETKQPSPSSHLFLRSNSYTLEQPSEALLSADKAGRVKTPLKFFPSPDKSENLPVTHNRVEEKSSHPPVISSVSSKCRIAKHDVSQSSTSTQPLSIFTDTSPSSPADVDSHSPSAIQRNKAVNSKSYVVSEPSAALLNSLNESQKSALESTITCSAVDRSLADCSTLSEYSSAKDTSEVKQGDERKLGADTESKSAASAASSDSIKHSSSSISKQAPRQHSLQQLETTGKFVKEAWGDKIHLLKSRASYRTSQAMNHPPPESDASENGARGATSVSSNSSGSKSSHYQHTGSKNTKENSEMAETVRRELTLLKSKYAAKLSMGETSEQRPNSADPMKSVINQNKMTDHRPSTAYAHSSPYTNKVQSQHLQKSVGSSADMSLAELRERLPSANKLTGGTSGAQTVKSFAEKEATPITTGYSSYLMPSLDDSLSNSSSYGGIHSSTHPRPSTGLAASPSYLPNVLHSQSVSHSMLVASAQSRPSSTARLAAVIRGHLCRRLLSTSKVQSIVKTIKDCQTLLPYKADSSATRHSQTLTLQDINFQERLLDQWQAALLDIHEIFFELPTENRMSMIRESDQVVANARSRKPMINKVANKSVNKNPHLSRTKISSATQKVMERKKTQKATSEPTHKKIATKPSSAVAPNTVAVYKAVFAPTFAANSPKKHVPGATSNRLTKPIKSSPLKGPPESTGGKKITRL</sequence>
<evidence type="ECO:0000313" key="2">
    <source>
        <dbReference type="EMBL" id="KAF6039880.1"/>
    </source>
</evidence>
<dbReference type="OrthoDB" id="10028852at2759"/>
<feature type="region of interest" description="Disordered" evidence="1">
    <location>
        <begin position="94"/>
        <end position="180"/>
    </location>
</feature>
<feature type="region of interest" description="Disordered" evidence="1">
    <location>
        <begin position="1060"/>
        <end position="1080"/>
    </location>
</feature>
<dbReference type="GO" id="GO:0007099">
    <property type="term" value="P:centriole replication"/>
    <property type="evidence" value="ECO:0007669"/>
    <property type="project" value="InterPro"/>
</dbReference>
<feature type="region of interest" description="Disordered" evidence="1">
    <location>
        <begin position="193"/>
        <end position="240"/>
    </location>
</feature>